<dbReference type="PROSITE" id="PS00216">
    <property type="entry name" value="SUGAR_TRANSPORT_1"/>
    <property type="match status" value="2"/>
</dbReference>
<proteinExistence type="inferred from homology"/>
<evidence type="ECO:0000313" key="8">
    <source>
        <dbReference type="EMBL" id="KAL0066197.1"/>
    </source>
</evidence>
<dbReference type="PANTHER" id="PTHR48022">
    <property type="entry name" value="PLASTIDIC GLUCOSE TRANSPORTER 4"/>
    <property type="match status" value="1"/>
</dbReference>
<dbReference type="InterPro" id="IPR036259">
    <property type="entry name" value="MFS_trans_sf"/>
</dbReference>
<evidence type="ECO:0000256" key="4">
    <source>
        <dbReference type="ARBA" id="ARBA00022989"/>
    </source>
</evidence>
<feature type="transmembrane region" description="Helical" evidence="6">
    <location>
        <begin position="338"/>
        <end position="362"/>
    </location>
</feature>
<feature type="transmembrane region" description="Helical" evidence="6">
    <location>
        <begin position="159"/>
        <end position="177"/>
    </location>
</feature>
<feature type="transmembrane region" description="Helical" evidence="6">
    <location>
        <begin position="62"/>
        <end position="84"/>
    </location>
</feature>
<keyword evidence="3 6" id="KW-0812">Transmembrane</keyword>
<dbReference type="Proteomes" id="UP001437256">
    <property type="component" value="Unassembled WGS sequence"/>
</dbReference>
<dbReference type="PANTHER" id="PTHR48022:SF52">
    <property type="entry name" value="SUGAR TRANSPORTER, PUTATIVE-RELATED"/>
    <property type="match status" value="1"/>
</dbReference>
<name>A0ABR2ZWY1_9AGAR</name>
<dbReference type="Gene3D" id="1.20.1250.20">
    <property type="entry name" value="MFS general substrate transporter like domains"/>
    <property type="match status" value="1"/>
</dbReference>
<feature type="transmembrane region" description="Helical" evidence="6">
    <location>
        <begin position="93"/>
        <end position="113"/>
    </location>
</feature>
<evidence type="ECO:0000256" key="5">
    <source>
        <dbReference type="ARBA" id="ARBA00023136"/>
    </source>
</evidence>
<evidence type="ECO:0000256" key="3">
    <source>
        <dbReference type="ARBA" id="ARBA00022692"/>
    </source>
</evidence>
<gene>
    <name evidence="8" type="ORF">AAF712_006822</name>
</gene>
<keyword evidence="9" id="KW-1185">Reference proteome</keyword>
<dbReference type="InterPro" id="IPR050360">
    <property type="entry name" value="MFS_Sugar_Transporters"/>
</dbReference>
<dbReference type="InterPro" id="IPR020846">
    <property type="entry name" value="MFS_dom"/>
</dbReference>
<dbReference type="Pfam" id="PF00083">
    <property type="entry name" value="Sugar_tr"/>
    <property type="match status" value="1"/>
</dbReference>
<keyword evidence="4 6" id="KW-1133">Transmembrane helix</keyword>
<reference evidence="8 9" key="1">
    <citation type="submission" date="2024-05" db="EMBL/GenBank/DDBJ databases">
        <title>A draft genome resource for the thread blight pathogen Marasmius tenuissimus strain MS-2.</title>
        <authorList>
            <person name="Yulfo-Soto G.E."/>
            <person name="Baruah I.K."/>
            <person name="Amoako-Attah I."/>
            <person name="Bukari Y."/>
            <person name="Meinhardt L.W."/>
            <person name="Bailey B.A."/>
            <person name="Cohen S.P."/>
        </authorList>
    </citation>
    <scope>NUCLEOTIDE SEQUENCE [LARGE SCALE GENOMIC DNA]</scope>
    <source>
        <strain evidence="8 9">MS-2</strain>
    </source>
</reference>
<comment type="subcellular location">
    <subcellularLocation>
        <location evidence="1">Membrane</location>
        <topology evidence="1">Multi-pass membrane protein</topology>
    </subcellularLocation>
</comment>
<feature type="domain" description="Major facilitator superfamily (MFS) profile" evidence="7">
    <location>
        <begin position="24"/>
        <end position="460"/>
    </location>
</feature>
<evidence type="ECO:0000256" key="6">
    <source>
        <dbReference type="SAM" id="Phobius"/>
    </source>
</evidence>
<comment type="similarity">
    <text evidence="2">Belongs to the major facilitator superfamily. Sugar transporter (TC 2.A.1.1) family.</text>
</comment>
<dbReference type="InterPro" id="IPR005828">
    <property type="entry name" value="MFS_sugar_transport-like"/>
</dbReference>
<feature type="transmembrane region" description="Helical" evidence="6">
    <location>
        <begin position="368"/>
        <end position="386"/>
    </location>
</feature>
<evidence type="ECO:0000256" key="2">
    <source>
        <dbReference type="ARBA" id="ARBA00010992"/>
    </source>
</evidence>
<feature type="transmembrane region" description="Helical" evidence="6">
    <location>
        <begin position="21"/>
        <end position="42"/>
    </location>
</feature>
<feature type="transmembrane region" description="Helical" evidence="6">
    <location>
        <begin position="271"/>
        <end position="293"/>
    </location>
</feature>
<feature type="transmembrane region" description="Helical" evidence="6">
    <location>
        <begin position="313"/>
        <end position="331"/>
    </location>
</feature>
<evidence type="ECO:0000256" key="1">
    <source>
        <dbReference type="ARBA" id="ARBA00004141"/>
    </source>
</evidence>
<organism evidence="8 9">
    <name type="scientific">Marasmius tenuissimus</name>
    <dbReference type="NCBI Taxonomy" id="585030"/>
    <lineage>
        <taxon>Eukaryota</taxon>
        <taxon>Fungi</taxon>
        <taxon>Dikarya</taxon>
        <taxon>Basidiomycota</taxon>
        <taxon>Agaricomycotina</taxon>
        <taxon>Agaricomycetes</taxon>
        <taxon>Agaricomycetidae</taxon>
        <taxon>Agaricales</taxon>
        <taxon>Marasmiineae</taxon>
        <taxon>Marasmiaceae</taxon>
        <taxon>Marasmius</taxon>
    </lineage>
</organism>
<keyword evidence="5 6" id="KW-0472">Membrane</keyword>
<sequence>MQMGSNNTHSLWYKDPGLRKNCFMVAFLYLGAYTLGYDSVLFNGLQSMPQWNAYFDTPSGKRLGLIMAAMYFPQLVTPPIAAWLSDSFGRKKAAWIGCSSVIIGSFVGCFALNEGMLITGRVFVGGGTTILLVVTPCWISELLHPRLRGIGGALQYTTFYVGGIVSSWCTFGTLYWTGSEWSWRLPTLLQGLGPLVLLVATFFCPESPRWLISQGKEEEALDIFATYHADGDKEDELVQMELEEVIRTIRQENENPVTWLSLMDAKNRKRMLVATVVGTGAVGNGVLVIATLLPPVLKLVGIESPVKINAVNGGLAVFNWLVSIAGALFVDKVGRRPLWLLSTASMLVAYAIMTALAAAFTHKPNKDIGYAFVAMLFFYYGAYDIAWTPLPNLYCTEILPFTIRAKAMSYMYLVQNTVLVTSVYVNPIILNAIGWKFYGIFVGCLAIYLFLVWLLFIETK</sequence>
<evidence type="ECO:0000259" key="7">
    <source>
        <dbReference type="PROSITE" id="PS50850"/>
    </source>
</evidence>
<feature type="transmembrane region" description="Helical" evidence="6">
    <location>
        <begin position="407"/>
        <end position="425"/>
    </location>
</feature>
<accession>A0ABR2ZWY1</accession>
<dbReference type="InterPro" id="IPR005829">
    <property type="entry name" value="Sugar_transporter_CS"/>
</dbReference>
<comment type="caution">
    <text evidence="8">The sequence shown here is derived from an EMBL/GenBank/DDBJ whole genome shotgun (WGS) entry which is preliminary data.</text>
</comment>
<evidence type="ECO:0000313" key="9">
    <source>
        <dbReference type="Proteomes" id="UP001437256"/>
    </source>
</evidence>
<dbReference type="SUPFAM" id="SSF103473">
    <property type="entry name" value="MFS general substrate transporter"/>
    <property type="match status" value="1"/>
</dbReference>
<protein>
    <recommendedName>
        <fullName evidence="7">Major facilitator superfamily (MFS) profile domain-containing protein</fullName>
    </recommendedName>
</protein>
<feature type="transmembrane region" description="Helical" evidence="6">
    <location>
        <begin position="119"/>
        <end position="139"/>
    </location>
</feature>
<dbReference type="PROSITE" id="PS50850">
    <property type="entry name" value="MFS"/>
    <property type="match status" value="1"/>
</dbReference>
<dbReference type="EMBL" id="JBBXMP010000038">
    <property type="protein sequence ID" value="KAL0066197.1"/>
    <property type="molecule type" value="Genomic_DNA"/>
</dbReference>
<feature type="transmembrane region" description="Helical" evidence="6">
    <location>
        <begin position="437"/>
        <end position="457"/>
    </location>
</feature>